<feature type="compositionally biased region" description="Polar residues" evidence="1">
    <location>
        <begin position="48"/>
        <end position="58"/>
    </location>
</feature>
<feature type="region of interest" description="Disordered" evidence="1">
    <location>
        <begin position="157"/>
        <end position="183"/>
    </location>
</feature>
<organism evidence="3 4">
    <name type="scientific">Peltaster fructicola</name>
    <dbReference type="NCBI Taxonomy" id="286661"/>
    <lineage>
        <taxon>Eukaryota</taxon>
        <taxon>Fungi</taxon>
        <taxon>Dikarya</taxon>
        <taxon>Ascomycota</taxon>
        <taxon>Pezizomycotina</taxon>
        <taxon>Dothideomycetes</taxon>
        <taxon>Dothideomycetes incertae sedis</taxon>
        <taxon>Peltaster</taxon>
    </lineage>
</organism>
<dbReference type="Pfam" id="PF18126">
    <property type="entry name" value="Mitoc_mL59"/>
    <property type="match status" value="1"/>
</dbReference>
<dbReference type="OrthoDB" id="18529at2759"/>
<proteinExistence type="predicted"/>
<feature type="region of interest" description="Disordered" evidence="1">
    <location>
        <begin position="33"/>
        <end position="58"/>
    </location>
</feature>
<keyword evidence="4" id="KW-1185">Reference proteome</keyword>
<evidence type="ECO:0000256" key="1">
    <source>
        <dbReference type="SAM" id="MobiDB-lite"/>
    </source>
</evidence>
<reference evidence="3 4" key="1">
    <citation type="journal article" date="2016" name="Sci. Rep.">
        <title>Peltaster fructicola genome reveals evolution from an invasive phytopathogen to an ectophytic parasite.</title>
        <authorList>
            <person name="Xu C."/>
            <person name="Chen H."/>
            <person name="Gleason M.L."/>
            <person name="Xu J.R."/>
            <person name="Liu H."/>
            <person name="Zhang R."/>
            <person name="Sun G."/>
        </authorList>
    </citation>
    <scope>NUCLEOTIDE SEQUENCE [LARGE SCALE GENOMIC DNA]</scope>
    <source>
        <strain evidence="3 4">LNHT1506</strain>
    </source>
</reference>
<name>A0A6H0Y0C8_9PEZI</name>
<protein>
    <recommendedName>
        <fullName evidence="2">Large ribosomal subunit protein mL59 domain-containing protein</fullName>
    </recommendedName>
</protein>
<dbReference type="InterPro" id="IPR040922">
    <property type="entry name" value="Ribosomal_mL59_dom"/>
</dbReference>
<sequence length="183" mass="21029">MDQHVKLAQSLHPRLLHLFTRWPPLALSRLAPSAQAVQGTTTTTETTSPSDPNATTSISSPIIYATKKLNPFRPWKNPRTGNWHGAHYSLRRQAELYKLAQQYGVLSLMPRSPKHPEEKEKKRLERGVRVKGTGVGQRVKGHKWERSLNERLDKRREAMAGMPQMIKDWKQAGRGRGWKKWPK</sequence>
<evidence type="ECO:0000313" key="3">
    <source>
        <dbReference type="EMBL" id="QIX00457.1"/>
    </source>
</evidence>
<dbReference type="AlphaFoldDB" id="A0A6H0Y0C8"/>
<accession>A0A6H0Y0C8</accession>
<dbReference type="PANTHER" id="PTHR28041:SF1">
    <property type="entry name" value="LARGE RIBOSOMAL SUBUNIT PROTEIN ML59"/>
    <property type="match status" value="1"/>
</dbReference>
<dbReference type="EMBL" id="CP051142">
    <property type="protein sequence ID" value="QIX00457.1"/>
    <property type="molecule type" value="Genomic_DNA"/>
</dbReference>
<dbReference type="InterPro" id="IPR037507">
    <property type="entry name" value="Ribosomal_mL59"/>
</dbReference>
<dbReference type="PANTHER" id="PTHR28041">
    <property type="entry name" value="54S RIBOSOMAL PROTEIN L25, MITOCHONDRIAL"/>
    <property type="match status" value="1"/>
</dbReference>
<dbReference type="GO" id="GO:0005762">
    <property type="term" value="C:mitochondrial large ribosomal subunit"/>
    <property type="evidence" value="ECO:0007669"/>
    <property type="project" value="InterPro"/>
</dbReference>
<evidence type="ECO:0000259" key="2">
    <source>
        <dbReference type="Pfam" id="PF18126"/>
    </source>
</evidence>
<dbReference type="Proteomes" id="UP000503462">
    <property type="component" value="Chromosome 4"/>
</dbReference>
<dbReference type="GO" id="GO:0003735">
    <property type="term" value="F:structural constituent of ribosome"/>
    <property type="evidence" value="ECO:0007669"/>
    <property type="project" value="InterPro"/>
</dbReference>
<gene>
    <name evidence="3" type="ORF">AMS68_005974</name>
</gene>
<evidence type="ECO:0000313" key="4">
    <source>
        <dbReference type="Proteomes" id="UP000503462"/>
    </source>
</evidence>
<feature type="domain" description="Large ribosomal subunit protein mL59" evidence="2">
    <location>
        <begin position="14"/>
        <end position="171"/>
    </location>
</feature>